<dbReference type="EMBL" id="BSYO01000008">
    <property type="protein sequence ID" value="GMH08206.1"/>
    <property type="molecule type" value="Genomic_DNA"/>
</dbReference>
<proteinExistence type="predicted"/>
<reference evidence="1" key="1">
    <citation type="submission" date="2023-05" db="EMBL/GenBank/DDBJ databases">
        <title>Nepenthes gracilis genome sequencing.</title>
        <authorList>
            <person name="Fukushima K."/>
        </authorList>
    </citation>
    <scope>NUCLEOTIDE SEQUENCE</scope>
    <source>
        <strain evidence="1">SING2019-196</strain>
    </source>
</reference>
<name>A0AAD3XL03_NEPGR</name>
<accession>A0AAD3XL03</accession>
<sequence>MKCGCIVASAKQFCSACSTHVQQIRHPEGCRFGDDDSLLLHLMKIAVPLDNISHGSLLLRRSQLQLALLLVSVPLL</sequence>
<keyword evidence="2" id="KW-1185">Reference proteome</keyword>
<dbReference type="AlphaFoldDB" id="A0AAD3XL03"/>
<evidence type="ECO:0000313" key="2">
    <source>
        <dbReference type="Proteomes" id="UP001279734"/>
    </source>
</evidence>
<protein>
    <submittedName>
        <fullName evidence="1">Uncharacterized protein</fullName>
    </submittedName>
</protein>
<comment type="caution">
    <text evidence="1">The sequence shown here is derived from an EMBL/GenBank/DDBJ whole genome shotgun (WGS) entry which is preliminary data.</text>
</comment>
<organism evidence="1 2">
    <name type="scientific">Nepenthes gracilis</name>
    <name type="common">Slender pitcher plant</name>
    <dbReference type="NCBI Taxonomy" id="150966"/>
    <lineage>
        <taxon>Eukaryota</taxon>
        <taxon>Viridiplantae</taxon>
        <taxon>Streptophyta</taxon>
        <taxon>Embryophyta</taxon>
        <taxon>Tracheophyta</taxon>
        <taxon>Spermatophyta</taxon>
        <taxon>Magnoliopsida</taxon>
        <taxon>eudicotyledons</taxon>
        <taxon>Gunneridae</taxon>
        <taxon>Pentapetalae</taxon>
        <taxon>Caryophyllales</taxon>
        <taxon>Nepenthaceae</taxon>
        <taxon>Nepenthes</taxon>
    </lineage>
</organism>
<gene>
    <name evidence="1" type="ORF">Nepgr_010046</name>
</gene>
<dbReference type="Proteomes" id="UP001279734">
    <property type="component" value="Unassembled WGS sequence"/>
</dbReference>
<evidence type="ECO:0000313" key="1">
    <source>
        <dbReference type="EMBL" id="GMH08206.1"/>
    </source>
</evidence>